<feature type="transmembrane region" description="Helical" evidence="2">
    <location>
        <begin position="277"/>
        <end position="298"/>
    </location>
</feature>
<evidence type="ECO:0000256" key="3">
    <source>
        <dbReference type="SAM" id="SignalP"/>
    </source>
</evidence>
<protein>
    <recommendedName>
        <fullName evidence="6">Plastid lipid-associated protein/fibrillin conserved domain-containing protein</fullName>
    </recommendedName>
</protein>
<dbReference type="EMBL" id="JBGBPQ010000021">
    <property type="protein sequence ID" value="KAL1503806.1"/>
    <property type="molecule type" value="Genomic_DNA"/>
</dbReference>
<organism evidence="4 5">
    <name type="scientific">Prymnesium parvum</name>
    <name type="common">Toxic golden alga</name>
    <dbReference type="NCBI Taxonomy" id="97485"/>
    <lineage>
        <taxon>Eukaryota</taxon>
        <taxon>Haptista</taxon>
        <taxon>Haptophyta</taxon>
        <taxon>Prymnesiophyceae</taxon>
        <taxon>Prymnesiales</taxon>
        <taxon>Prymnesiaceae</taxon>
        <taxon>Prymnesium</taxon>
    </lineage>
</organism>
<keyword evidence="2" id="KW-1133">Transmembrane helix</keyword>
<feature type="transmembrane region" description="Helical" evidence="2">
    <location>
        <begin position="319"/>
        <end position="342"/>
    </location>
</feature>
<evidence type="ECO:0000256" key="1">
    <source>
        <dbReference type="SAM" id="MobiDB-lite"/>
    </source>
</evidence>
<name>A0AB34IN18_PRYPA</name>
<accession>A0AB34IN18</accession>
<feature type="signal peptide" evidence="3">
    <location>
        <begin position="1"/>
        <end position="16"/>
    </location>
</feature>
<feature type="transmembrane region" description="Helical" evidence="2">
    <location>
        <begin position="147"/>
        <end position="167"/>
    </location>
</feature>
<dbReference type="Proteomes" id="UP001515480">
    <property type="component" value="Unassembled WGS sequence"/>
</dbReference>
<feature type="transmembrane region" description="Helical" evidence="2">
    <location>
        <begin position="233"/>
        <end position="257"/>
    </location>
</feature>
<feature type="compositionally biased region" description="Pro residues" evidence="1">
    <location>
        <begin position="30"/>
        <end position="51"/>
    </location>
</feature>
<keyword evidence="3" id="KW-0732">Signal</keyword>
<evidence type="ECO:0000313" key="4">
    <source>
        <dbReference type="EMBL" id="KAL1503806.1"/>
    </source>
</evidence>
<reference evidence="4 5" key="1">
    <citation type="journal article" date="2024" name="Science">
        <title>Giant polyketide synthase enzymes in the biosynthesis of giant marine polyether toxins.</title>
        <authorList>
            <person name="Fallon T.R."/>
            <person name="Shende V.V."/>
            <person name="Wierzbicki I.H."/>
            <person name="Pendleton A.L."/>
            <person name="Watervoot N.F."/>
            <person name="Auber R.P."/>
            <person name="Gonzalez D.J."/>
            <person name="Wisecaver J.H."/>
            <person name="Moore B.S."/>
        </authorList>
    </citation>
    <scope>NUCLEOTIDE SEQUENCE [LARGE SCALE GENOMIC DNA]</scope>
    <source>
        <strain evidence="4 5">12B1</strain>
    </source>
</reference>
<sequence>MQRLLLLLSFPAAAAALSLQPTRWPHRPSARPPRPPHPSNTVPFPPSPRPPPARHPFVSLAASADLRLSSSLPLATLDRLALRRVLRLADHIPTLATLGYFFLVATTQMAPPAAAGAFRKVITAAVGPTSNAAFSQMFATLVTPANFVFLIWPIIGALQLAAVLFSAARRGPPLKQSELSALSLANVCATTWLLISSNSSPGALPIWSCFVLPLVPIVSGYPLRVAEQPPTGLYALVFPIFSSFTTLASLVALTVELQYGGRIPFLVGKALPASPPPQAELCALIFASLVGVVVSLSGRTTARRCVNLLALVGIVSKRLAAGGALLLSPSFLALLGCLGVAAKQLVAPSADADGGAPS</sequence>
<proteinExistence type="predicted"/>
<gene>
    <name evidence="4" type="ORF">AB1Y20_012274</name>
</gene>
<evidence type="ECO:0008006" key="6">
    <source>
        <dbReference type="Google" id="ProtNLM"/>
    </source>
</evidence>
<evidence type="ECO:0000256" key="2">
    <source>
        <dbReference type="SAM" id="Phobius"/>
    </source>
</evidence>
<feature type="transmembrane region" description="Helical" evidence="2">
    <location>
        <begin position="202"/>
        <end position="221"/>
    </location>
</feature>
<feature type="region of interest" description="Disordered" evidence="1">
    <location>
        <begin position="21"/>
        <end position="51"/>
    </location>
</feature>
<comment type="caution">
    <text evidence="4">The sequence shown here is derived from an EMBL/GenBank/DDBJ whole genome shotgun (WGS) entry which is preliminary data.</text>
</comment>
<keyword evidence="2" id="KW-0812">Transmembrane</keyword>
<feature type="chain" id="PRO_5044308723" description="Plastid lipid-associated protein/fibrillin conserved domain-containing protein" evidence="3">
    <location>
        <begin position="17"/>
        <end position="358"/>
    </location>
</feature>
<evidence type="ECO:0000313" key="5">
    <source>
        <dbReference type="Proteomes" id="UP001515480"/>
    </source>
</evidence>
<dbReference type="AlphaFoldDB" id="A0AB34IN18"/>
<keyword evidence="5" id="KW-1185">Reference proteome</keyword>
<keyword evidence="2" id="KW-0472">Membrane</keyword>